<dbReference type="AlphaFoldDB" id="A0A3P3YK38"/>
<sequence length="227" mass="25107">MDDQVTAAPSPYAIGAYRRLRAIDTQIEQYAALDDALQALMGKPAHDIVVPISQVAFIPGQLRDTNCILALLGDSMFVEKTNRGARDLIQRRRAKLIAQRQLIAPLTSVAAPTGAGVVSVAEDGIVDIREEYVSDTEDEKTQQEPAAQRPARPAAVPDEQFEAFWNRLGFDELERRDAAQASGTKPQLDGFFAQPRRQEPQPEQAPPPPPAPVRRVSKFKADRMKRQ</sequence>
<evidence type="ECO:0000313" key="6">
    <source>
        <dbReference type="Proteomes" id="UP000290189"/>
    </source>
</evidence>
<dbReference type="InterPro" id="IPR052255">
    <property type="entry name" value="RNA_pol_II_subunit5-mediator"/>
</dbReference>
<evidence type="ECO:0000256" key="4">
    <source>
        <dbReference type="SAM" id="MobiDB-lite"/>
    </source>
</evidence>
<geneLocation type="mitochondrion" evidence="5"/>
<feature type="compositionally biased region" description="Pro residues" evidence="4">
    <location>
        <begin position="203"/>
        <end position="212"/>
    </location>
</feature>
<evidence type="ECO:0000256" key="2">
    <source>
        <dbReference type="ARBA" id="ARBA00023242"/>
    </source>
</evidence>
<dbReference type="Pfam" id="PF02996">
    <property type="entry name" value="Prefoldin"/>
    <property type="match status" value="1"/>
</dbReference>
<evidence type="ECO:0000313" key="5">
    <source>
        <dbReference type="EMBL" id="SPR00566.1"/>
    </source>
</evidence>
<dbReference type="GO" id="GO:0005634">
    <property type="term" value="C:nucleus"/>
    <property type="evidence" value="ECO:0007669"/>
    <property type="project" value="UniProtKB-SubCell"/>
</dbReference>
<keyword evidence="5" id="KW-0496">Mitochondrion</keyword>
<comment type="subcellular location">
    <subcellularLocation>
        <location evidence="1">Nucleus</location>
    </subcellularLocation>
</comment>
<organism evidence="5 6">
    <name type="scientific">Plasmodiophora brassicae</name>
    <name type="common">Clubroot disease agent</name>
    <dbReference type="NCBI Taxonomy" id="37360"/>
    <lineage>
        <taxon>Eukaryota</taxon>
        <taxon>Sar</taxon>
        <taxon>Rhizaria</taxon>
        <taxon>Endomyxa</taxon>
        <taxon>Phytomyxea</taxon>
        <taxon>Plasmodiophorida</taxon>
        <taxon>Plasmodiophoridae</taxon>
        <taxon>Plasmodiophora</taxon>
    </lineage>
</organism>
<dbReference type="GO" id="GO:0000122">
    <property type="term" value="P:negative regulation of transcription by RNA polymerase II"/>
    <property type="evidence" value="ECO:0007669"/>
    <property type="project" value="TreeGrafter"/>
</dbReference>
<dbReference type="Gene3D" id="1.10.287.370">
    <property type="match status" value="1"/>
</dbReference>
<evidence type="ECO:0000256" key="3">
    <source>
        <dbReference type="ARBA" id="ARBA00038295"/>
    </source>
</evidence>
<accession>A0A3P3YK38</accession>
<dbReference type="InterPro" id="IPR009053">
    <property type="entry name" value="Prefoldin"/>
</dbReference>
<dbReference type="InterPro" id="IPR004127">
    <property type="entry name" value="Prefoldin_subunit_alpha"/>
</dbReference>
<gene>
    <name evidence="5" type="ORF">PLBR_LOCUS7781</name>
</gene>
<keyword evidence="2" id="KW-0539">Nucleus</keyword>
<feature type="region of interest" description="Disordered" evidence="4">
    <location>
        <begin position="132"/>
        <end position="158"/>
    </location>
</feature>
<reference evidence="5 6" key="1">
    <citation type="submission" date="2018-03" db="EMBL/GenBank/DDBJ databases">
        <authorList>
            <person name="Fogelqvist J."/>
        </authorList>
    </citation>
    <scope>NUCLEOTIDE SEQUENCE [LARGE SCALE GENOMIC DNA]</scope>
</reference>
<proteinExistence type="inferred from homology"/>
<comment type="similarity">
    <text evidence="3">Belongs to the RNA polymerase II subunit 5-mediating protein family.</text>
</comment>
<dbReference type="SUPFAM" id="SSF46579">
    <property type="entry name" value="Prefoldin"/>
    <property type="match status" value="1"/>
</dbReference>
<dbReference type="EMBL" id="OVEO01000014">
    <property type="protein sequence ID" value="SPR00566.1"/>
    <property type="molecule type" value="Genomic_DNA"/>
</dbReference>
<protein>
    <submittedName>
        <fullName evidence="5">Uncharacterized protein</fullName>
    </submittedName>
</protein>
<feature type="compositionally biased region" description="Low complexity" evidence="4">
    <location>
        <begin position="143"/>
        <end position="155"/>
    </location>
</feature>
<feature type="region of interest" description="Disordered" evidence="4">
    <location>
        <begin position="175"/>
        <end position="227"/>
    </location>
</feature>
<dbReference type="GO" id="GO:0003682">
    <property type="term" value="F:chromatin binding"/>
    <property type="evidence" value="ECO:0007669"/>
    <property type="project" value="TreeGrafter"/>
</dbReference>
<name>A0A3P3YK38_PLABS</name>
<dbReference type="PANTHER" id="PTHR15111:SF0">
    <property type="entry name" value="UNCONVENTIONAL PREFOLDIN RPB5 INTERACTOR 1"/>
    <property type="match status" value="1"/>
</dbReference>
<dbReference type="PANTHER" id="PTHR15111">
    <property type="entry name" value="RNA POLYMERASE II SUBUNIT 5-MEDIATING PROTEIN NNX3"/>
    <property type="match status" value="1"/>
</dbReference>
<dbReference type="GO" id="GO:0003714">
    <property type="term" value="F:transcription corepressor activity"/>
    <property type="evidence" value="ECO:0007669"/>
    <property type="project" value="TreeGrafter"/>
</dbReference>
<evidence type="ECO:0000256" key="1">
    <source>
        <dbReference type="ARBA" id="ARBA00004123"/>
    </source>
</evidence>
<dbReference type="Proteomes" id="UP000290189">
    <property type="component" value="Unassembled WGS sequence"/>
</dbReference>
<dbReference type="GO" id="GO:0019212">
    <property type="term" value="F:phosphatase inhibitor activity"/>
    <property type="evidence" value="ECO:0007669"/>
    <property type="project" value="TreeGrafter"/>
</dbReference>